<dbReference type="InterPro" id="IPR036388">
    <property type="entry name" value="WH-like_DNA-bd_sf"/>
</dbReference>
<sequence>MAWSDVSSVILRIGELLTQEATSLWGVEEQVDRLQTELKWMQSFLIDADARRGESESVRLWVSEIRDLAYDAEDVVETFALRIGSKRKGGFSNAVKRSVCILNEEWMLHRIRSEIEEIITKITDLTRRLQTYGIKELRDGEGSSSSYEKLESRRSFPHDVEDNIVGFNDKIKELVSVIIDEAGRNYQVVCICGMGGLGKTTLAKKVYHHSLVRGHFNHLVWVYVSQHCQRRKVWEDILCGLKIMDKDQVKRKREEDLAEMLFNFLKDNKCLVVLDDLWSIQDWDSIKPAFPKSETSSKFLLTSRNKEVASHVNRTSYLHELDCLNEENSWKLFQKIAFPNRDSSGNEVDAKMEEFGKNIVRHCGGMPLAIVVLGGILATKNSLNEWQLVSKNVKSYLKRGKGQGVEDVLELSYDDLPPYLRSCFLYLSHFPEDCEISAERLIQLWIAEGIVLSNQNKGNGEEIVEDVAENYLIELAERCMIQVGERDALLKIKTLHMHDLMRDLCLLKAKQENFLCIIDHSSGNQFRKDISSSTIRGVRRVAAHVFPQVQCIKNPHLRSFLFFFEVWNNQTEALTDPKMIKRVNYILEHSENLDPLSRIFILWTKYILWRFWTYMFNNFKFLRVLYFEGRVYDAGIKLPCDIGNLIHLRFLCLKDLSFFMPKLPASLGSLRCLQTLDLRVQRIVYLNGDVGGPIHVPNVIWRMKQLRHLYLPQHCDPKTKLKLCTLRNLLTLVNFNTRNCYVGDLQNMMNLRDLQIFGSFHIEDFEDLGKNPAILGNNNILRSLTLTIESIEIPDPRHLTHLIFGCANIYELRLVLKIGKLPEYHHFSSNIASIYLRICNLVEDPMPTLGRLPNLRILKVREDAFTGKEMACSAQSFVKLDFLSIYRLHNLEEWKVDEGAMPALRHLEIFECKNLKMLPNGLRFITNLRKLEIGWVPKAFKDKLVEGGEDFYKVQHIPSIEFHRCGVLWPLIHSDIATSR</sequence>
<keyword evidence="1" id="KW-0677">Repeat</keyword>
<dbReference type="InterPro" id="IPR038005">
    <property type="entry name" value="RX-like_CC"/>
</dbReference>
<dbReference type="Gramene" id="Tc07v2_t007960.1">
    <property type="protein sequence ID" value="Tc07v2_p007960.1"/>
    <property type="gene ID" value="Tc07v2_g007960"/>
</dbReference>
<protein>
    <submittedName>
        <fullName evidence="9">Probable disease resistance protein At1g58602 isoform X1</fullName>
    </submittedName>
</protein>
<dbReference type="Pfam" id="PF18052">
    <property type="entry name" value="Rx_N"/>
    <property type="match status" value="1"/>
</dbReference>
<dbReference type="InterPro" id="IPR042197">
    <property type="entry name" value="Apaf_helical"/>
</dbReference>
<evidence type="ECO:0000313" key="8">
    <source>
        <dbReference type="Proteomes" id="UP000694886"/>
    </source>
</evidence>
<dbReference type="InterPro" id="IPR002182">
    <property type="entry name" value="NB-ARC"/>
</dbReference>
<feature type="domain" description="NB-ARC" evidence="4">
    <location>
        <begin position="183"/>
        <end position="342"/>
    </location>
</feature>
<dbReference type="Gene3D" id="1.10.10.10">
    <property type="entry name" value="Winged helix-like DNA-binding domain superfamily/Winged helix DNA-binding domain"/>
    <property type="match status" value="1"/>
</dbReference>
<evidence type="ECO:0000259" key="6">
    <source>
        <dbReference type="Pfam" id="PF23559"/>
    </source>
</evidence>
<dbReference type="InterPro" id="IPR058922">
    <property type="entry name" value="WHD_DRP"/>
</dbReference>
<name>A0AB32WJJ5_THECC</name>
<reference evidence="9" key="2">
    <citation type="submission" date="2025-08" db="UniProtKB">
        <authorList>
            <consortium name="RefSeq"/>
        </authorList>
    </citation>
    <scope>IDENTIFICATION</scope>
</reference>
<dbReference type="InterPro" id="IPR032675">
    <property type="entry name" value="LRR_dom_sf"/>
</dbReference>
<dbReference type="PANTHER" id="PTHR23155:SF1185">
    <property type="entry name" value="DISEASE RESISTANCE RPP8-LIKE PROTEIN 3-RELATED"/>
    <property type="match status" value="1"/>
</dbReference>
<dbReference type="Pfam" id="PF00931">
    <property type="entry name" value="NB-ARC"/>
    <property type="match status" value="1"/>
</dbReference>
<dbReference type="Gene3D" id="3.80.10.10">
    <property type="entry name" value="Ribonuclease Inhibitor"/>
    <property type="match status" value="1"/>
</dbReference>
<dbReference type="SUPFAM" id="SSF52058">
    <property type="entry name" value="L domain-like"/>
    <property type="match status" value="1"/>
</dbReference>
<dbReference type="PRINTS" id="PR00364">
    <property type="entry name" value="DISEASERSIST"/>
</dbReference>
<dbReference type="PANTHER" id="PTHR23155">
    <property type="entry name" value="DISEASE RESISTANCE PROTEIN RP"/>
    <property type="match status" value="1"/>
</dbReference>
<organism evidence="8 9">
    <name type="scientific">Theobroma cacao</name>
    <name type="common">Cacao</name>
    <name type="synonym">Cocoa</name>
    <dbReference type="NCBI Taxonomy" id="3641"/>
    <lineage>
        <taxon>Eukaryota</taxon>
        <taxon>Viridiplantae</taxon>
        <taxon>Streptophyta</taxon>
        <taxon>Embryophyta</taxon>
        <taxon>Tracheophyta</taxon>
        <taxon>Spermatophyta</taxon>
        <taxon>Magnoliopsida</taxon>
        <taxon>eudicotyledons</taxon>
        <taxon>Gunneridae</taxon>
        <taxon>Pentapetalae</taxon>
        <taxon>rosids</taxon>
        <taxon>malvids</taxon>
        <taxon>Malvales</taxon>
        <taxon>Malvaceae</taxon>
        <taxon>Byttnerioideae</taxon>
        <taxon>Theobroma</taxon>
    </lineage>
</organism>
<evidence type="ECO:0000259" key="4">
    <source>
        <dbReference type="Pfam" id="PF00931"/>
    </source>
</evidence>
<feature type="domain" description="Disease resistance N-terminal" evidence="5">
    <location>
        <begin position="6"/>
        <end position="88"/>
    </location>
</feature>
<dbReference type="Proteomes" id="UP000694886">
    <property type="component" value="Chromosome 7"/>
</dbReference>
<dbReference type="Gene3D" id="3.40.50.300">
    <property type="entry name" value="P-loop containing nucleotide triphosphate hydrolases"/>
    <property type="match status" value="1"/>
</dbReference>
<evidence type="ECO:0000256" key="2">
    <source>
        <dbReference type="ARBA" id="ARBA00022741"/>
    </source>
</evidence>
<proteinExistence type="predicted"/>
<dbReference type="AlphaFoldDB" id="A0AB32WJJ5"/>
<feature type="domain" description="Disease resistance R13L4/SHOC-2-like LRR" evidence="7">
    <location>
        <begin position="616"/>
        <end position="933"/>
    </location>
</feature>
<gene>
    <name evidence="9" type="primary">LOC18594075</name>
</gene>
<dbReference type="GeneID" id="18594075"/>
<evidence type="ECO:0000259" key="7">
    <source>
        <dbReference type="Pfam" id="PF23598"/>
    </source>
</evidence>
<dbReference type="GO" id="GO:0051707">
    <property type="term" value="P:response to other organism"/>
    <property type="evidence" value="ECO:0007669"/>
    <property type="project" value="UniProtKB-ARBA"/>
</dbReference>
<dbReference type="FunFam" id="1.10.10.10:FF:000322">
    <property type="entry name" value="Probable disease resistance protein At1g63360"/>
    <property type="match status" value="1"/>
</dbReference>
<keyword evidence="2" id="KW-0547">Nucleotide-binding</keyword>
<dbReference type="Pfam" id="PF23559">
    <property type="entry name" value="WHD_DRP"/>
    <property type="match status" value="1"/>
</dbReference>
<dbReference type="Gene3D" id="1.20.5.4130">
    <property type="match status" value="1"/>
</dbReference>
<dbReference type="Pfam" id="PF23598">
    <property type="entry name" value="LRR_14"/>
    <property type="match status" value="1"/>
</dbReference>
<evidence type="ECO:0000259" key="5">
    <source>
        <dbReference type="Pfam" id="PF18052"/>
    </source>
</evidence>
<dbReference type="Gene3D" id="1.10.8.430">
    <property type="entry name" value="Helical domain of apoptotic protease-activating factors"/>
    <property type="match status" value="1"/>
</dbReference>
<evidence type="ECO:0000256" key="3">
    <source>
        <dbReference type="ARBA" id="ARBA00022821"/>
    </source>
</evidence>
<dbReference type="CDD" id="cd14798">
    <property type="entry name" value="RX-CC_like"/>
    <property type="match status" value="1"/>
</dbReference>
<feature type="domain" description="Disease resistance protein winged helix" evidence="6">
    <location>
        <begin position="430"/>
        <end position="505"/>
    </location>
</feature>
<dbReference type="InterPro" id="IPR044974">
    <property type="entry name" value="Disease_R_plants"/>
</dbReference>
<dbReference type="InterPro" id="IPR055414">
    <property type="entry name" value="LRR_R13L4/SHOC2-like"/>
</dbReference>
<dbReference type="KEGG" id="tcc:18594075"/>
<evidence type="ECO:0000256" key="1">
    <source>
        <dbReference type="ARBA" id="ARBA00022737"/>
    </source>
</evidence>
<evidence type="ECO:0000313" key="9">
    <source>
        <dbReference type="RefSeq" id="XP_017979983.1"/>
    </source>
</evidence>
<reference evidence="8" key="1">
    <citation type="journal article" date="1997" name="Nucleic Acids Res.">
        <title>tRNAscan-SE: a program for improved detection of transfer RNA genes in genomic sequence.</title>
        <authorList>
            <person name="Lowe T.M."/>
            <person name="Eddy S.R."/>
        </authorList>
    </citation>
    <scope>NUCLEOTIDE SEQUENCE [LARGE SCALE GENOMIC DNA]</scope>
    <source>
        <strain evidence="8">r\B97-61/B2</strain>
    </source>
</reference>
<dbReference type="InterPro" id="IPR027417">
    <property type="entry name" value="P-loop_NTPase"/>
</dbReference>
<dbReference type="FunFam" id="1.10.8.430:FF:000003">
    <property type="entry name" value="Probable disease resistance protein At5g66910"/>
    <property type="match status" value="1"/>
</dbReference>
<accession>A0AB32WJJ5</accession>
<keyword evidence="3" id="KW-0611">Plant defense</keyword>
<dbReference type="SUPFAM" id="SSF52540">
    <property type="entry name" value="P-loop containing nucleoside triphosphate hydrolases"/>
    <property type="match status" value="1"/>
</dbReference>
<dbReference type="FunFam" id="3.40.50.300:FF:001091">
    <property type="entry name" value="Probable disease resistance protein At1g61300"/>
    <property type="match status" value="1"/>
</dbReference>
<dbReference type="GO" id="GO:0006952">
    <property type="term" value="P:defense response"/>
    <property type="evidence" value="ECO:0007669"/>
    <property type="project" value="UniProtKB-KW"/>
</dbReference>
<dbReference type="RefSeq" id="XP_017979983.1">
    <property type="nucleotide sequence ID" value="XM_018124494.1"/>
</dbReference>
<dbReference type="InterPro" id="IPR041118">
    <property type="entry name" value="Rx_N"/>
</dbReference>
<dbReference type="GO" id="GO:0043531">
    <property type="term" value="F:ADP binding"/>
    <property type="evidence" value="ECO:0007669"/>
    <property type="project" value="InterPro"/>
</dbReference>